<dbReference type="EMBL" id="VOBQ01000005">
    <property type="protein sequence ID" value="TWO71963.1"/>
    <property type="molecule type" value="Genomic_DNA"/>
</dbReference>
<sequence>MQTAAAELAQTSPGSFRYCLAVALGCCVAPLAALAQDSVAPLDMVAEATRSEQPVRLELNTLTLPRFENVEAGQSPRVDLSLLPAGGTAVGPMVGMNGFSTSTGLQPSATGANRRSLDLGLHFRHTTESSRQFDLTAWKRVDAEQPDAYTLIQQRQPVYGARVEMKLSPARKTPLLADRGFIGMQLQSGARISIKRKDGKPMVYYRTSF</sequence>
<proteinExistence type="predicted"/>
<gene>
    <name evidence="1" type="ORF">FN976_08240</name>
</gene>
<organism evidence="1 2">
    <name type="scientific">Caenimonas sedimenti</name>
    <dbReference type="NCBI Taxonomy" id="2596921"/>
    <lineage>
        <taxon>Bacteria</taxon>
        <taxon>Pseudomonadati</taxon>
        <taxon>Pseudomonadota</taxon>
        <taxon>Betaproteobacteria</taxon>
        <taxon>Burkholderiales</taxon>
        <taxon>Comamonadaceae</taxon>
        <taxon>Caenimonas</taxon>
    </lineage>
</organism>
<name>A0A562ZU04_9BURK</name>
<evidence type="ECO:0000313" key="2">
    <source>
        <dbReference type="Proteomes" id="UP000318199"/>
    </source>
</evidence>
<dbReference type="Proteomes" id="UP000318199">
    <property type="component" value="Unassembled WGS sequence"/>
</dbReference>
<comment type="caution">
    <text evidence="1">The sequence shown here is derived from an EMBL/GenBank/DDBJ whole genome shotgun (WGS) entry which is preliminary data.</text>
</comment>
<dbReference type="RefSeq" id="WP_145892523.1">
    <property type="nucleotide sequence ID" value="NZ_VOBQ01000005.1"/>
</dbReference>
<protein>
    <submittedName>
        <fullName evidence="1">Uncharacterized protein</fullName>
    </submittedName>
</protein>
<reference evidence="1 2" key="1">
    <citation type="submission" date="2019-07" db="EMBL/GenBank/DDBJ databases">
        <title>Caenimonas sedimenti sp. nov., isolated from activated sludge.</title>
        <authorList>
            <person name="Xu J."/>
        </authorList>
    </citation>
    <scope>NUCLEOTIDE SEQUENCE [LARGE SCALE GENOMIC DNA]</scope>
    <source>
        <strain evidence="1 2">HX-9-20</strain>
    </source>
</reference>
<evidence type="ECO:0000313" key="1">
    <source>
        <dbReference type="EMBL" id="TWO71963.1"/>
    </source>
</evidence>
<accession>A0A562ZU04</accession>
<dbReference type="AlphaFoldDB" id="A0A562ZU04"/>
<keyword evidence="2" id="KW-1185">Reference proteome</keyword>
<dbReference type="OrthoDB" id="8687598at2"/>